<proteinExistence type="predicted"/>
<dbReference type="AlphaFoldDB" id="A0AAD5F2A6"/>
<protein>
    <submittedName>
        <fullName evidence="2">Uncharacterized protein</fullName>
    </submittedName>
</protein>
<dbReference type="Proteomes" id="UP001054821">
    <property type="component" value="Chromosome 1"/>
</dbReference>
<gene>
    <name evidence="2" type="ORF">L3X38_003595</name>
</gene>
<keyword evidence="1" id="KW-0472">Membrane</keyword>
<organism evidence="2 3">
    <name type="scientific">Prunus dulcis</name>
    <name type="common">Almond</name>
    <name type="synonym">Amygdalus dulcis</name>
    <dbReference type="NCBI Taxonomy" id="3755"/>
    <lineage>
        <taxon>Eukaryota</taxon>
        <taxon>Viridiplantae</taxon>
        <taxon>Streptophyta</taxon>
        <taxon>Embryophyta</taxon>
        <taxon>Tracheophyta</taxon>
        <taxon>Spermatophyta</taxon>
        <taxon>Magnoliopsida</taxon>
        <taxon>eudicotyledons</taxon>
        <taxon>Gunneridae</taxon>
        <taxon>Pentapetalae</taxon>
        <taxon>rosids</taxon>
        <taxon>fabids</taxon>
        <taxon>Rosales</taxon>
        <taxon>Rosaceae</taxon>
        <taxon>Amygdaloideae</taxon>
        <taxon>Amygdaleae</taxon>
        <taxon>Prunus</taxon>
    </lineage>
</organism>
<accession>A0AAD5F2A6</accession>
<keyword evidence="3" id="KW-1185">Reference proteome</keyword>
<name>A0AAD5F2A6_PRUDU</name>
<dbReference type="EMBL" id="JAJFAZ020000001">
    <property type="protein sequence ID" value="KAI5350704.1"/>
    <property type="molecule type" value="Genomic_DNA"/>
</dbReference>
<evidence type="ECO:0000313" key="3">
    <source>
        <dbReference type="Proteomes" id="UP001054821"/>
    </source>
</evidence>
<evidence type="ECO:0000313" key="2">
    <source>
        <dbReference type="EMBL" id="KAI5350704.1"/>
    </source>
</evidence>
<reference evidence="2 3" key="1">
    <citation type="journal article" date="2022" name="G3 (Bethesda)">
        <title>Whole-genome sequence and methylome profiling of the almond [Prunus dulcis (Mill.) D.A. Webb] cultivar 'Nonpareil'.</title>
        <authorList>
            <person name="D'Amico-Willman K.M."/>
            <person name="Ouma W.Z."/>
            <person name="Meulia T."/>
            <person name="Sideli G.M."/>
            <person name="Gradziel T.M."/>
            <person name="Fresnedo-Ramirez J."/>
        </authorList>
    </citation>
    <scope>NUCLEOTIDE SEQUENCE [LARGE SCALE GENOMIC DNA]</scope>
    <source>
        <strain evidence="2">Clone GOH B32 T37-40</strain>
    </source>
</reference>
<keyword evidence="1" id="KW-1133">Transmembrane helix</keyword>
<sequence length="111" mass="12640">MWRWILFGIGFVFGIPFGRWYLQKLRIVPFKQLLSSFCDDDTMPATTSPLLSSFHSYDFSFSLSSGSLWLAFSQPLCGWLSLNLSVAEPEIGLRHLLSSTTIEQIGVRYNP</sequence>
<feature type="transmembrane region" description="Helical" evidence="1">
    <location>
        <begin position="6"/>
        <end position="22"/>
    </location>
</feature>
<keyword evidence="1" id="KW-0812">Transmembrane</keyword>
<evidence type="ECO:0000256" key="1">
    <source>
        <dbReference type="SAM" id="Phobius"/>
    </source>
</evidence>
<comment type="caution">
    <text evidence="2">The sequence shown here is derived from an EMBL/GenBank/DDBJ whole genome shotgun (WGS) entry which is preliminary data.</text>
</comment>